<evidence type="ECO:0000313" key="3">
    <source>
        <dbReference type="Proteomes" id="UP001596109"/>
    </source>
</evidence>
<evidence type="ECO:0000313" key="2">
    <source>
        <dbReference type="EMBL" id="MFC5592031.1"/>
    </source>
</evidence>
<accession>A0ABW0TRB0</accession>
<protein>
    <submittedName>
        <fullName evidence="2">Helix-turn-helix domain-containing protein</fullName>
    </submittedName>
</protein>
<gene>
    <name evidence="2" type="ORF">ACFPRA_24440</name>
</gene>
<feature type="domain" description="HTH iclR-type" evidence="1">
    <location>
        <begin position="8"/>
        <end position="42"/>
    </location>
</feature>
<reference evidence="3" key="1">
    <citation type="journal article" date="2019" name="Int. J. Syst. Evol. Microbiol.">
        <title>The Global Catalogue of Microorganisms (GCM) 10K type strain sequencing project: providing services to taxonomists for standard genome sequencing and annotation.</title>
        <authorList>
            <consortium name="The Broad Institute Genomics Platform"/>
            <consortium name="The Broad Institute Genome Sequencing Center for Infectious Disease"/>
            <person name="Wu L."/>
            <person name="Ma J."/>
        </authorList>
    </citation>
    <scope>NUCLEOTIDE SEQUENCE [LARGE SCALE GENOMIC DNA]</scope>
    <source>
        <strain evidence="3">CGMCC 4.1434</strain>
    </source>
</reference>
<dbReference type="InterPro" id="IPR036388">
    <property type="entry name" value="WH-like_DNA-bd_sf"/>
</dbReference>
<dbReference type="Pfam" id="PF09339">
    <property type="entry name" value="HTH_IclR"/>
    <property type="match status" value="1"/>
</dbReference>
<dbReference type="EMBL" id="JBHSNO010000022">
    <property type="protein sequence ID" value="MFC5592031.1"/>
    <property type="molecule type" value="Genomic_DNA"/>
</dbReference>
<name>A0ABW0TRB0_9BACL</name>
<keyword evidence="3" id="KW-1185">Reference proteome</keyword>
<sequence length="42" mass="4759">MSQNQVSTLKRGLLVLEFIKQSRGITLAEVMKEFQLSKSTAF</sequence>
<dbReference type="InterPro" id="IPR005471">
    <property type="entry name" value="Tscrpt_reg_IclR_N"/>
</dbReference>
<dbReference type="Gene3D" id="1.10.10.10">
    <property type="entry name" value="Winged helix-like DNA-binding domain superfamily/Winged helix DNA-binding domain"/>
    <property type="match status" value="1"/>
</dbReference>
<organism evidence="2 3">
    <name type="scientific">Sporosarcina soli</name>
    <dbReference type="NCBI Taxonomy" id="334736"/>
    <lineage>
        <taxon>Bacteria</taxon>
        <taxon>Bacillati</taxon>
        <taxon>Bacillota</taxon>
        <taxon>Bacilli</taxon>
        <taxon>Bacillales</taxon>
        <taxon>Caryophanaceae</taxon>
        <taxon>Sporosarcina</taxon>
    </lineage>
</organism>
<evidence type="ECO:0000259" key="1">
    <source>
        <dbReference type="Pfam" id="PF09339"/>
    </source>
</evidence>
<proteinExistence type="predicted"/>
<comment type="caution">
    <text evidence="2">The sequence shown here is derived from an EMBL/GenBank/DDBJ whole genome shotgun (WGS) entry which is preliminary data.</text>
</comment>
<dbReference type="RefSeq" id="WP_381440609.1">
    <property type="nucleotide sequence ID" value="NZ_JBHSNO010000022.1"/>
</dbReference>
<dbReference type="Proteomes" id="UP001596109">
    <property type="component" value="Unassembled WGS sequence"/>
</dbReference>